<gene>
    <name evidence="1" type="ORF">ACCUM_0216</name>
</gene>
<dbReference type="EMBL" id="SWAD01000067">
    <property type="protein sequence ID" value="TMQ75994.1"/>
    <property type="molecule type" value="Genomic_DNA"/>
</dbReference>
<comment type="caution">
    <text evidence="1">The sequence shown here is derived from an EMBL/GenBank/DDBJ whole genome shotgun (WGS) entry which is preliminary data.</text>
</comment>
<dbReference type="SUPFAM" id="SSF53335">
    <property type="entry name" value="S-adenosyl-L-methionine-dependent methyltransferases"/>
    <property type="match status" value="1"/>
</dbReference>
<evidence type="ECO:0000313" key="1">
    <source>
        <dbReference type="EMBL" id="TMQ75994.1"/>
    </source>
</evidence>
<dbReference type="Gene3D" id="3.40.50.150">
    <property type="entry name" value="Vaccinia Virus protein VP39"/>
    <property type="match status" value="1"/>
</dbReference>
<evidence type="ECO:0008006" key="3">
    <source>
        <dbReference type="Google" id="ProtNLM"/>
    </source>
</evidence>
<dbReference type="AlphaFoldDB" id="A0A5S4EKW2"/>
<proteinExistence type="predicted"/>
<evidence type="ECO:0000313" key="2">
    <source>
        <dbReference type="Proteomes" id="UP000306324"/>
    </source>
</evidence>
<dbReference type="Proteomes" id="UP000306324">
    <property type="component" value="Unassembled WGS sequence"/>
</dbReference>
<reference evidence="1 2" key="1">
    <citation type="submission" date="2019-04" db="EMBL/GenBank/DDBJ databases">
        <title>A novel phosphate-accumulating bacterium identified in bioreactor for phosphate removal from wastewater.</title>
        <authorList>
            <person name="Kotlyarov R.Y."/>
            <person name="Beletsky A.V."/>
            <person name="Kallistova A.Y."/>
            <person name="Dorofeev A.G."/>
            <person name="Nikolaev Y.Y."/>
            <person name="Pimenov N.V."/>
            <person name="Ravin N.V."/>
            <person name="Mardanov A.V."/>
        </authorList>
    </citation>
    <scope>NUCLEOTIDE SEQUENCE [LARGE SCALE GENOMIC DNA]</scope>
    <source>
        <strain evidence="1 2">Bin19</strain>
    </source>
</reference>
<sequence length="53" mass="5925">MLADVHCLPIATGSVNALHAGGIVPHLADPERALREWAQVARCRKLRRRTRLQ</sequence>
<organism evidence="1 2">
    <name type="scientific">Candidatus Accumulibacter phosphatis</name>
    <dbReference type="NCBI Taxonomy" id="327160"/>
    <lineage>
        <taxon>Bacteria</taxon>
        <taxon>Pseudomonadati</taxon>
        <taxon>Pseudomonadota</taxon>
        <taxon>Betaproteobacteria</taxon>
        <taxon>Candidatus Accumulibacter</taxon>
    </lineage>
</organism>
<dbReference type="OrthoDB" id="529208at2"/>
<name>A0A5S4EKW2_9PROT</name>
<dbReference type="InterPro" id="IPR029063">
    <property type="entry name" value="SAM-dependent_MTases_sf"/>
</dbReference>
<protein>
    <recommendedName>
        <fullName evidence="3">Methyltransferase type 11 domain-containing protein</fullName>
    </recommendedName>
</protein>
<accession>A0A5S4EKW2</accession>
<keyword evidence="2" id="KW-1185">Reference proteome</keyword>